<sequence>MSNQVAIQAILDRIHRQMSNRVASQAILDRIHRQISNRVAGQAILDRIHRQISNQVAGQAILDRIHRQISNQVAGQAILDRIHRQISNQVATQAILDRIHRQMSNQPQQEPKYPMYPQPPQVPKHPMLPQIPQEPKNPQPPQNPKNPQLPKRRLPSQQVKVPETPVVQFCGVEHNVRIQCGGHDISAAGCEAIDCCFADHQCFYGKAVTVQATKDAQFIVVVAKDATLPNLDIDTISLIGEGRSCTAVDSNSEFVIFQFAVTDCGSVVREEPGVITYTNWMTSSYEVGFGPSGSITRDSIFELLFQARYTGTSIETVIIEVFPLQDPPLPVAALGPIRVQLRLANGECSSKGCNEVEAAYNSFYTEADYPVTKVLRDPVYVEVQLIEKTDPNLVLTLGRCWVTNSPNSHHLPQWDLLIDGCPYSDDRYLSSLVPVGPSSGLPFPTHYRRFIFKMFTFVDSHSLEPLKEEVYIHCSTTVCTPGEGRVCEPSCHRTKREAEASHQTRSEQKLVVTVGPVTMVDHSRSDTS</sequence>
<feature type="disulfide bond" evidence="17">
    <location>
        <begin position="170"/>
        <end position="196"/>
    </location>
</feature>
<keyword evidence="3" id="KW-0964">Secreted</keyword>
<feature type="region of interest" description="Disordered" evidence="18">
    <location>
        <begin position="103"/>
        <end position="158"/>
    </location>
</feature>
<dbReference type="Pfam" id="PF23344">
    <property type="entry name" value="ZP-N"/>
    <property type="match status" value="1"/>
</dbReference>
<feature type="compositionally biased region" description="Pro residues" evidence="18">
    <location>
        <begin position="135"/>
        <end position="144"/>
    </location>
</feature>
<comment type="caution">
    <text evidence="17">Lacks conserved residue(s) required for the propagation of feature annotation.</text>
</comment>
<feature type="domain" description="P-type" evidence="20">
    <location>
        <begin position="168"/>
        <end position="206"/>
    </location>
</feature>
<keyword evidence="8" id="KW-0472">Membrane</keyword>
<evidence type="ECO:0000256" key="17">
    <source>
        <dbReference type="PROSITE-ProRule" id="PRU00779"/>
    </source>
</evidence>
<feature type="domain" description="ZP" evidence="19">
    <location>
        <begin position="211"/>
        <end position="498"/>
    </location>
</feature>
<evidence type="ECO:0000256" key="11">
    <source>
        <dbReference type="ARBA" id="ARBA00023279"/>
    </source>
</evidence>
<name>A0A9N7UIE8_PLEPL</name>
<dbReference type="InterPro" id="IPR051148">
    <property type="entry name" value="Zona_Pellucida_Domain_gp"/>
</dbReference>
<dbReference type="GO" id="GO:0060468">
    <property type="term" value="P:prevention of polyspermy"/>
    <property type="evidence" value="ECO:0007669"/>
    <property type="project" value="TreeGrafter"/>
</dbReference>
<comment type="subcellular location">
    <subcellularLocation>
        <location evidence="1">Cell membrane</location>
        <topology evidence="1">Single-pass type I membrane protein</topology>
    </subcellularLocation>
    <subcellularLocation>
        <location evidence="12">Zona pellucida</location>
    </subcellularLocation>
</comment>
<accession>A0A9N7UIE8</accession>
<evidence type="ECO:0000256" key="6">
    <source>
        <dbReference type="ARBA" id="ARBA00022692"/>
    </source>
</evidence>
<keyword evidence="2" id="KW-1003">Cell membrane</keyword>
<evidence type="ECO:0000313" key="21">
    <source>
        <dbReference type="EMBL" id="CAB1430736.1"/>
    </source>
</evidence>
<dbReference type="InterPro" id="IPR044913">
    <property type="entry name" value="P_trefoil_dom_sf"/>
</dbReference>
<comment type="function">
    <text evidence="13">Component of the zona pellucida, an extracellular matrix surrounding oocytes which mediates sperm binding, induction of the acrosome reaction and prevents post-fertilization polyspermy. The zona pellucida is composed of 3 to 4 glycoproteins, ZP1, ZP2, ZP3, and ZP4. ZP4 may act as a sperm receptor.</text>
</comment>
<evidence type="ECO:0000256" key="2">
    <source>
        <dbReference type="ARBA" id="ARBA00022475"/>
    </source>
</evidence>
<evidence type="ECO:0000259" key="19">
    <source>
        <dbReference type="PROSITE" id="PS51034"/>
    </source>
</evidence>
<evidence type="ECO:0000256" key="7">
    <source>
        <dbReference type="ARBA" id="ARBA00022989"/>
    </source>
</evidence>
<feature type="disulfide bond" evidence="17">
    <location>
        <begin position="180"/>
        <end position="195"/>
    </location>
</feature>
<dbReference type="PROSITE" id="PS51034">
    <property type="entry name" value="ZP_2"/>
    <property type="match status" value="1"/>
</dbReference>
<evidence type="ECO:0000259" key="20">
    <source>
        <dbReference type="PROSITE" id="PS51448"/>
    </source>
</evidence>
<dbReference type="EMBL" id="CADEAL010001262">
    <property type="protein sequence ID" value="CAB1430736.1"/>
    <property type="molecule type" value="Genomic_DNA"/>
</dbReference>
<dbReference type="GO" id="GO:0035805">
    <property type="term" value="C:egg coat"/>
    <property type="evidence" value="ECO:0007669"/>
    <property type="project" value="UniProtKB-SubCell"/>
</dbReference>
<dbReference type="GO" id="GO:0007339">
    <property type="term" value="P:binding of sperm to zona pellucida"/>
    <property type="evidence" value="ECO:0007669"/>
    <property type="project" value="TreeGrafter"/>
</dbReference>
<keyword evidence="11" id="KW-0278">Fertilization</keyword>
<evidence type="ECO:0000256" key="8">
    <source>
        <dbReference type="ARBA" id="ARBA00023136"/>
    </source>
</evidence>
<dbReference type="SMART" id="SM00241">
    <property type="entry name" value="ZP"/>
    <property type="match status" value="1"/>
</dbReference>
<feature type="compositionally biased region" description="Pro residues" evidence="18">
    <location>
        <begin position="114"/>
        <end position="123"/>
    </location>
</feature>
<evidence type="ECO:0000256" key="3">
    <source>
        <dbReference type="ARBA" id="ARBA00022525"/>
    </source>
</evidence>
<dbReference type="InterPro" id="IPR001507">
    <property type="entry name" value="ZP_dom"/>
</dbReference>
<dbReference type="Gene3D" id="2.60.40.4100">
    <property type="entry name" value="Zona pellucida, ZP-C domain"/>
    <property type="match status" value="1"/>
</dbReference>
<evidence type="ECO:0000256" key="9">
    <source>
        <dbReference type="ARBA" id="ARBA00023157"/>
    </source>
</evidence>
<dbReference type="GO" id="GO:0005886">
    <property type="term" value="C:plasma membrane"/>
    <property type="evidence" value="ECO:0007669"/>
    <property type="project" value="UniProtKB-SubCell"/>
</dbReference>
<evidence type="ECO:0000256" key="4">
    <source>
        <dbReference type="ARBA" id="ARBA00022530"/>
    </source>
</evidence>
<dbReference type="AlphaFoldDB" id="A0A9N7UIE8"/>
<evidence type="ECO:0000256" key="14">
    <source>
        <dbReference type="ARBA" id="ARBA00040238"/>
    </source>
</evidence>
<evidence type="ECO:0000256" key="5">
    <source>
        <dbReference type="ARBA" id="ARBA00022685"/>
    </source>
</evidence>
<keyword evidence="7" id="KW-1133">Transmembrane helix</keyword>
<dbReference type="Pfam" id="PF00088">
    <property type="entry name" value="Trefoil"/>
    <property type="match status" value="1"/>
</dbReference>
<dbReference type="Gene3D" id="2.60.40.3210">
    <property type="entry name" value="Zona pellucida, ZP-N domain"/>
    <property type="match status" value="1"/>
</dbReference>
<evidence type="ECO:0000256" key="18">
    <source>
        <dbReference type="SAM" id="MobiDB-lite"/>
    </source>
</evidence>
<dbReference type="InterPro" id="IPR042235">
    <property type="entry name" value="ZP-C_dom"/>
</dbReference>
<dbReference type="SMART" id="SM00018">
    <property type="entry name" value="PD"/>
    <property type="match status" value="1"/>
</dbReference>
<protein>
    <recommendedName>
        <fullName evidence="14">Zona pellucida sperm-binding protein 4</fullName>
    </recommendedName>
    <alternativeName>
        <fullName evidence="16">Zona pellucida glycoprotein 4</fullName>
    </alternativeName>
    <alternativeName>
        <fullName evidence="15">Zona pellucida protein B</fullName>
    </alternativeName>
</protein>
<dbReference type="InterPro" id="IPR000519">
    <property type="entry name" value="P_trefoil_dom"/>
</dbReference>
<proteinExistence type="predicted"/>
<dbReference type="InterPro" id="IPR055355">
    <property type="entry name" value="ZP-C"/>
</dbReference>
<dbReference type="GO" id="GO:0035804">
    <property type="term" value="F:structural constituent of egg coat"/>
    <property type="evidence" value="ECO:0007669"/>
    <property type="project" value="TreeGrafter"/>
</dbReference>
<dbReference type="Gene3D" id="4.10.110.10">
    <property type="entry name" value="Spasmolytic Protein, domain 1"/>
    <property type="match status" value="1"/>
</dbReference>
<dbReference type="Pfam" id="PF00100">
    <property type="entry name" value="Zona_pellucida"/>
    <property type="match status" value="1"/>
</dbReference>
<keyword evidence="9 17" id="KW-1015">Disulfide bond</keyword>
<keyword evidence="22" id="KW-1185">Reference proteome</keyword>
<evidence type="ECO:0000313" key="22">
    <source>
        <dbReference type="Proteomes" id="UP001153269"/>
    </source>
</evidence>
<evidence type="ECO:0000256" key="16">
    <source>
        <dbReference type="ARBA" id="ARBA00042573"/>
    </source>
</evidence>
<evidence type="ECO:0000256" key="10">
    <source>
        <dbReference type="ARBA" id="ARBA00023180"/>
    </source>
</evidence>
<comment type="caution">
    <text evidence="21">The sequence shown here is derived from an EMBL/GenBank/DDBJ whole genome shotgun (WGS) entry which is preliminary data.</text>
</comment>
<evidence type="ECO:0000256" key="12">
    <source>
        <dbReference type="ARBA" id="ARBA00024183"/>
    </source>
</evidence>
<keyword evidence="10" id="KW-0325">Glycoprotein</keyword>
<dbReference type="Proteomes" id="UP001153269">
    <property type="component" value="Unassembled WGS sequence"/>
</dbReference>
<keyword evidence="4" id="KW-0272">Extracellular matrix</keyword>
<dbReference type="GO" id="GO:0032190">
    <property type="term" value="F:acrosin binding"/>
    <property type="evidence" value="ECO:0007669"/>
    <property type="project" value="TreeGrafter"/>
</dbReference>
<dbReference type="PROSITE" id="PS51448">
    <property type="entry name" value="P_TREFOIL_2"/>
    <property type="match status" value="1"/>
</dbReference>
<keyword evidence="5" id="KW-0165">Cleavage on pair of basic residues</keyword>
<reference evidence="21" key="1">
    <citation type="submission" date="2020-03" db="EMBL/GenBank/DDBJ databases">
        <authorList>
            <person name="Weist P."/>
        </authorList>
    </citation>
    <scope>NUCLEOTIDE SEQUENCE</scope>
</reference>
<organism evidence="21 22">
    <name type="scientific">Pleuronectes platessa</name>
    <name type="common">European plaice</name>
    <dbReference type="NCBI Taxonomy" id="8262"/>
    <lineage>
        <taxon>Eukaryota</taxon>
        <taxon>Metazoa</taxon>
        <taxon>Chordata</taxon>
        <taxon>Craniata</taxon>
        <taxon>Vertebrata</taxon>
        <taxon>Euteleostomi</taxon>
        <taxon>Actinopterygii</taxon>
        <taxon>Neopterygii</taxon>
        <taxon>Teleostei</taxon>
        <taxon>Neoteleostei</taxon>
        <taxon>Acanthomorphata</taxon>
        <taxon>Carangaria</taxon>
        <taxon>Pleuronectiformes</taxon>
        <taxon>Pleuronectoidei</taxon>
        <taxon>Pleuronectidae</taxon>
        <taxon>Pleuronectes</taxon>
    </lineage>
</organism>
<dbReference type="SUPFAM" id="SSF57492">
    <property type="entry name" value="Trefoil"/>
    <property type="match status" value="1"/>
</dbReference>
<dbReference type="InterPro" id="IPR055356">
    <property type="entry name" value="ZP-N"/>
</dbReference>
<gene>
    <name evidence="21" type="ORF">PLEPLA_LOCUS18722</name>
</gene>
<evidence type="ECO:0000256" key="13">
    <source>
        <dbReference type="ARBA" id="ARBA00037545"/>
    </source>
</evidence>
<evidence type="ECO:0000256" key="15">
    <source>
        <dbReference type="ARBA" id="ARBA00042273"/>
    </source>
</evidence>
<dbReference type="CDD" id="cd00111">
    <property type="entry name" value="Trefoil"/>
    <property type="match status" value="1"/>
</dbReference>
<evidence type="ECO:0000256" key="1">
    <source>
        <dbReference type="ARBA" id="ARBA00004251"/>
    </source>
</evidence>
<dbReference type="PANTHER" id="PTHR23343:SF31">
    <property type="entry name" value="ZONA PELLUCIDA SPERM-BINDING PROTEIN 4"/>
    <property type="match status" value="1"/>
</dbReference>
<keyword evidence="6" id="KW-0812">Transmembrane</keyword>
<dbReference type="PANTHER" id="PTHR23343">
    <property type="entry name" value="ZONA PELLUCIDA SPERM-BINDING PROTEIN"/>
    <property type="match status" value="1"/>
</dbReference>